<dbReference type="Gene3D" id="1.10.10.160">
    <property type="match status" value="1"/>
</dbReference>
<accession>A0A0M3DEL8</accession>
<organism evidence="5 6">
    <name type="scientific">Paraclostridium benzoelyticum</name>
    <dbReference type="NCBI Taxonomy" id="1629550"/>
    <lineage>
        <taxon>Bacteria</taxon>
        <taxon>Bacillati</taxon>
        <taxon>Bacillota</taxon>
        <taxon>Clostridia</taxon>
        <taxon>Peptostreptococcales</taxon>
        <taxon>Peptostreptococcaceae</taxon>
        <taxon>Paraclostridium</taxon>
    </lineage>
</organism>
<dbReference type="SUPFAM" id="SSF52540">
    <property type="entry name" value="P-loop containing nucleoside triphosphate hydrolases"/>
    <property type="match status" value="1"/>
</dbReference>
<keyword evidence="4" id="KW-0067">ATP-binding</keyword>
<dbReference type="GO" id="GO:0016787">
    <property type="term" value="F:hydrolase activity"/>
    <property type="evidence" value="ECO:0007669"/>
    <property type="project" value="UniProtKB-KW"/>
</dbReference>
<proteinExistence type="predicted"/>
<dbReference type="Gene3D" id="3.40.50.300">
    <property type="entry name" value="P-loop containing nucleotide triphosphate hydrolases"/>
    <property type="match status" value="1"/>
</dbReference>
<dbReference type="PATRIC" id="fig|1629550.3.peg.2939"/>
<dbReference type="EMBL" id="LBBT01000356">
    <property type="protein sequence ID" value="KKX99923.1"/>
    <property type="molecule type" value="Genomic_DNA"/>
</dbReference>
<comment type="caution">
    <text evidence="5">The sequence shown here is derived from an EMBL/GenBank/DDBJ whole genome shotgun (WGS) entry which is preliminary data.</text>
</comment>
<dbReference type="AlphaFoldDB" id="A0A0M3DEL8"/>
<evidence type="ECO:0000256" key="4">
    <source>
        <dbReference type="ARBA" id="ARBA00022840"/>
    </source>
</evidence>
<protein>
    <recommendedName>
        <fullName evidence="7">DNA helicase</fullName>
    </recommendedName>
</protein>
<evidence type="ECO:0000256" key="1">
    <source>
        <dbReference type="ARBA" id="ARBA00022741"/>
    </source>
</evidence>
<evidence type="ECO:0008006" key="7">
    <source>
        <dbReference type="Google" id="ProtNLM"/>
    </source>
</evidence>
<keyword evidence="3" id="KW-0347">Helicase</keyword>
<sequence>MNSIVNDILNDRKINDIKDKYIEFANKDSYKTNNVLLLVPNNKIKFKYNKLINLNISEEINISTYNSFLIKEVVKFWPIIQQKYNNIINHKVKPSIINSSLSDYILNKIVKEKRNVEGFFNDITASNRNIASSISFNINKGCQSLIDLNDIGNRIYYSKHNQSKMDRFSYSQMQEIINEYLDLLLKNSTMDNSIAIYLYNEFLLKDEEYVNSLRRRVNYLIVDSLENCTASEVDFIDILLDSVKESYMYINQTKDYAAFNNVDMKYIKDKLFSKCKFIKNSEISEVNISELLKLNKDIELNQNMQLYSQMLIEASNKVVELINKGYRAKDIAIISPINNTITEYEIKNTLLKNNIGFYSTKQDKRIIDYPYAHALMVASCIFYECEELLNNEDYISFISLLLNTNKIRSKKILSKKLESDKYNEIINYIRSKKLDDVNIYEFLIKFYIDKLLQLPKGKENVKICKKIIQESENFTENISLLGINNNKSKEKIFIEALKSSIKDYYTLLELEDFKDEDLVVLTTPYTYISHNMKSDIQIWLDIGSNMWSMKSEKEISNVHVLKKSFIEGNIYTNDVEEFYKEYYLNNTIYNLLLNTEKVYAYKSEYTVNGYIQEGSLYGVILKLIDKGDFNENKL</sequence>
<keyword evidence="1" id="KW-0547">Nucleotide-binding</keyword>
<dbReference type="RefSeq" id="WP_046824319.1">
    <property type="nucleotide sequence ID" value="NZ_LBBT01000356.1"/>
</dbReference>
<evidence type="ECO:0000256" key="2">
    <source>
        <dbReference type="ARBA" id="ARBA00022801"/>
    </source>
</evidence>
<evidence type="ECO:0000313" key="5">
    <source>
        <dbReference type="EMBL" id="KKX99923.1"/>
    </source>
</evidence>
<dbReference type="Proteomes" id="UP000034407">
    <property type="component" value="Unassembled WGS sequence"/>
</dbReference>
<evidence type="ECO:0000313" key="6">
    <source>
        <dbReference type="Proteomes" id="UP000034407"/>
    </source>
</evidence>
<keyword evidence="2" id="KW-0378">Hydrolase</keyword>
<dbReference type="InterPro" id="IPR027417">
    <property type="entry name" value="P-loop_NTPase"/>
</dbReference>
<reference evidence="5 6" key="1">
    <citation type="submission" date="2015-04" db="EMBL/GenBank/DDBJ databases">
        <title>Microcin producing Clostridium sp. JC272T.</title>
        <authorList>
            <person name="Jyothsna T."/>
            <person name="Sasikala C."/>
            <person name="Ramana C."/>
        </authorList>
    </citation>
    <scope>NUCLEOTIDE SEQUENCE [LARGE SCALE GENOMIC DNA]</scope>
    <source>
        <strain evidence="5 6">JC272</strain>
    </source>
</reference>
<dbReference type="OrthoDB" id="141404at2"/>
<evidence type="ECO:0000256" key="3">
    <source>
        <dbReference type="ARBA" id="ARBA00022806"/>
    </source>
</evidence>
<dbReference type="GO" id="GO:0005524">
    <property type="term" value="F:ATP binding"/>
    <property type="evidence" value="ECO:0007669"/>
    <property type="project" value="UniProtKB-KW"/>
</dbReference>
<dbReference type="InterPro" id="IPR013986">
    <property type="entry name" value="DExx_box_DNA_helicase_dom_sf"/>
</dbReference>
<gene>
    <name evidence="5" type="ORF">VN21_17025</name>
</gene>
<dbReference type="GO" id="GO:0004386">
    <property type="term" value="F:helicase activity"/>
    <property type="evidence" value="ECO:0007669"/>
    <property type="project" value="UniProtKB-KW"/>
</dbReference>
<keyword evidence="6" id="KW-1185">Reference proteome</keyword>
<name>A0A0M3DEL8_9FIRM</name>